<name>A0A5N6KUF5_9ROSI</name>
<reference evidence="1 2" key="1">
    <citation type="submission" date="2019-06" db="EMBL/GenBank/DDBJ databases">
        <title>A chromosomal-level reference genome of Carpinus fangiana (Coryloideae, Betulaceae).</title>
        <authorList>
            <person name="Yang X."/>
            <person name="Wang Z."/>
            <person name="Zhang L."/>
            <person name="Hao G."/>
            <person name="Liu J."/>
            <person name="Yang Y."/>
        </authorList>
    </citation>
    <scope>NUCLEOTIDE SEQUENCE [LARGE SCALE GENOMIC DNA]</scope>
    <source>
        <strain evidence="1">Cfa_2016G</strain>
        <tissue evidence="1">Leaf</tissue>
    </source>
</reference>
<sequence length="232" mass="24991">MKVRNVVAILVALALLAARIRVHYLLRDERNAREHSAVPLDEMLEGVALGALEAVAAVQRVEPAVKEEPGPLAALDQHRVLAEALVVLREDKLNAVVVARLERVDDAVRGHHRHVGDHEVLEARLGGDVGVDGEVWAHEERMLVKVKEPCAVREERHGVAEGGDFGPADGGFVEVVTKTTGGVPRGMLSPPTACRSRDIKSITPITAASGHAYTRNRLRRGIKAVDCAGRGP</sequence>
<gene>
    <name evidence="1" type="ORF">FH972_023094</name>
</gene>
<organism evidence="1 2">
    <name type="scientific">Carpinus fangiana</name>
    <dbReference type="NCBI Taxonomy" id="176857"/>
    <lineage>
        <taxon>Eukaryota</taxon>
        <taxon>Viridiplantae</taxon>
        <taxon>Streptophyta</taxon>
        <taxon>Embryophyta</taxon>
        <taxon>Tracheophyta</taxon>
        <taxon>Spermatophyta</taxon>
        <taxon>Magnoliopsida</taxon>
        <taxon>eudicotyledons</taxon>
        <taxon>Gunneridae</taxon>
        <taxon>Pentapetalae</taxon>
        <taxon>rosids</taxon>
        <taxon>fabids</taxon>
        <taxon>Fagales</taxon>
        <taxon>Betulaceae</taxon>
        <taxon>Carpinus</taxon>
    </lineage>
</organism>
<protein>
    <submittedName>
        <fullName evidence="1">Uncharacterized protein</fullName>
    </submittedName>
</protein>
<evidence type="ECO:0000313" key="2">
    <source>
        <dbReference type="Proteomes" id="UP000327013"/>
    </source>
</evidence>
<dbReference type="Proteomes" id="UP000327013">
    <property type="component" value="Unassembled WGS sequence"/>
</dbReference>
<evidence type="ECO:0000313" key="1">
    <source>
        <dbReference type="EMBL" id="KAB8346042.1"/>
    </source>
</evidence>
<dbReference type="EMBL" id="VIBQ01000013">
    <property type="protein sequence ID" value="KAB8346042.1"/>
    <property type="molecule type" value="Genomic_DNA"/>
</dbReference>
<accession>A0A5N6KUF5</accession>
<dbReference type="AlphaFoldDB" id="A0A5N6KUF5"/>
<comment type="caution">
    <text evidence="1">The sequence shown here is derived from an EMBL/GenBank/DDBJ whole genome shotgun (WGS) entry which is preliminary data.</text>
</comment>
<keyword evidence="2" id="KW-1185">Reference proteome</keyword>
<proteinExistence type="predicted"/>